<feature type="domain" description="Replication-associated protein ORF2/G2P" evidence="1">
    <location>
        <begin position="77"/>
        <end position="180"/>
    </location>
</feature>
<comment type="caution">
    <text evidence="2">The sequence shown here is derived from an EMBL/GenBank/DDBJ whole genome shotgun (WGS) entry which is preliminary data.</text>
</comment>
<organism evidence="2 3">
    <name type="scientific">Ureibacillus massiliensis 4400831 = CIP 108448 = CCUG 49529</name>
    <dbReference type="NCBI Taxonomy" id="1211035"/>
    <lineage>
        <taxon>Bacteria</taxon>
        <taxon>Bacillati</taxon>
        <taxon>Bacillota</taxon>
        <taxon>Bacilli</taxon>
        <taxon>Bacillales</taxon>
        <taxon>Caryophanaceae</taxon>
        <taxon>Ureibacillus</taxon>
    </lineage>
</organism>
<dbReference type="InterPro" id="IPR056906">
    <property type="entry name" value="ORF2/G2P_dom"/>
</dbReference>
<name>A0A0A3JRB9_9BACL</name>
<protein>
    <recommendedName>
        <fullName evidence="1">Replication-associated protein ORF2/G2P domain-containing protein</fullName>
    </recommendedName>
</protein>
<dbReference type="Proteomes" id="UP000030595">
    <property type="component" value="Unassembled WGS sequence"/>
</dbReference>
<dbReference type="EMBL" id="JPVQ01000041">
    <property type="protein sequence ID" value="KGR89567.1"/>
    <property type="molecule type" value="Genomic_DNA"/>
</dbReference>
<proteinExistence type="predicted"/>
<evidence type="ECO:0000313" key="2">
    <source>
        <dbReference type="EMBL" id="KGR89567.1"/>
    </source>
</evidence>
<keyword evidence="3" id="KW-1185">Reference proteome</keyword>
<dbReference type="OrthoDB" id="3173306at2"/>
<reference evidence="2 3" key="1">
    <citation type="submission" date="2014-02" db="EMBL/GenBank/DDBJ databases">
        <title>Draft genome sequence of Lysinibacillus massiliensis CCUG 49529.</title>
        <authorList>
            <person name="Zhang F."/>
            <person name="Wang G."/>
            <person name="Zhang L."/>
        </authorList>
    </citation>
    <scope>NUCLEOTIDE SEQUENCE [LARGE SCALE GENOMIC DNA]</scope>
    <source>
        <strain evidence="2 3">CCUG 49529</strain>
    </source>
</reference>
<accession>A0A0A3JRB9</accession>
<gene>
    <name evidence="2" type="ORF">CD30_16335</name>
</gene>
<evidence type="ECO:0000313" key="3">
    <source>
        <dbReference type="Proteomes" id="UP000030595"/>
    </source>
</evidence>
<dbReference type="AlphaFoldDB" id="A0A0A3JRB9"/>
<dbReference type="RefSeq" id="WP_036178894.1">
    <property type="nucleotide sequence ID" value="NZ_AVCZ01000041.1"/>
</dbReference>
<dbReference type="Pfam" id="PF23343">
    <property type="entry name" value="REP_ORF2-G2P"/>
    <property type="match status" value="1"/>
</dbReference>
<evidence type="ECO:0000259" key="1">
    <source>
        <dbReference type="Pfam" id="PF23343"/>
    </source>
</evidence>
<sequence length="274" mass="31689">MSTLEVTVTHTESVSTVIERYLSQPTYNRKGGRKRKGQELHVLNQCEQAEESKRCSIQNSKRTFKGIIYANFAHSFSMLTLTFRPCCDFDTKDFIICRDKFNLFWKSLKRCKQLKSVDLRYVGAIEFQKNGRIHFHILCRIPKQFKKLVSSKWKHGGLHFKCSIGDALDAPNIANYLNKDIHDDRLPLGKKRFLGGRGLDRPVVMKFTSRKIIDFLLQRNGAVLHQFESKHGFTYTALLSDATIDELEAFAEAENEDLILDMLEKLESISQNYN</sequence>